<evidence type="ECO:0000313" key="2">
    <source>
        <dbReference type="Proteomes" id="UP000283458"/>
    </source>
</evidence>
<reference evidence="1 2" key="1">
    <citation type="submission" date="2018-09" db="EMBL/GenBank/DDBJ databases">
        <authorList>
            <person name="Zhu H."/>
        </authorList>
    </citation>
    <scope>NUCLEOTIDE SEQUENCE [LARGE SCALE GENOMIC DNA]</scope>
    <source>
        <strain evidence="1 2">K2W22B-5</strain>
    </source>
</reference>
<dbReference type="RefSeq" id="WP_119831021.1">
    <property type="nucleotide sequence ID" value="NZ_QYUL01000002.1"/>
</dbReference>
<sequence length="186" mass="21109">MLRMLRDARAQSTERLVQKLSKQRGAGARQGLWLLREFDVDGQGRPRRLSAIHSIVAELFGVSDRTARRWVEGELAAPRYLEEMRQRWGLAFVIHLFDDSGDPARQDAIWKLRELDDGMAVMVREREALLAELGTGDQSLYRSASAIPPSARALQAARIFADLVEAERRDHPTSFVGRLRARFGRA</sequence>
<dbReference type="AlphaFoldDB" id="A0A418VUU4"/>
<organism evidence="1 2">
    <name type="scientific">Azospirillum cavernae</name>
    <dbReference type="NCBI Taxonomy" id="2320860"/>
    <lineage>
        <taxon>Bacteria</taxon>
        <taxon>Pseudomonadati</taxon>
        <taxon>Pseudomonadota</taxon>
        <taxon>Alphaproteobacteria</taxon>
        <taxon>Rhodospirillales</taxon>
        <taxon>Azospirillaceae</taxon>
        <taxon>Azospirillum</taxon>
    </lineage>
</organism>
<keyword evidence="2" id="KW-1185">Reference proteome</keyword>
<accession>A0A418VUU4</accession>
<comment type="caution">
    <text evidence="1">The sequence shown here is derived from an EMBL/GenBank/DDBJ whole genome shotgun (WGS) entry which is preliminary data.</text>
</comment>
<dbReference type="Proteomes" id="UP000283458">
    <property type="component" value="Unassembled WGS sequence"/>
</dbReference>
<evidence type="ECO:0000313" key="1">
    <source>
        <dbReference type="EMBL" id="RJF80928.1"/>
    </source>
</evidence>
<dbReference type="OrthoDB" id="7307364at2"/>
<name>A0A418VUU4_9PROT</name>
<gene>
    <name evidence="1" type="ORF">D3877_11880</name>
</gene>
<protein>
    <submittedName>
        <fullName evidence="1">Uncharacterized protein</fullName>
    </submittedName>
</protein>
<dbReference type="EMBL" id="QYUL01000002">
    <property type="protein sequence ID" value="RJF80928.1"/>
    <property type="molecule type" value="Genomic_DNA"/>
</dbReference>
<proteinExistence type="predicted"/>